<gene>
    <name evidence="2" type="ORF">PAL_GLEAN10004916</name>
</gene>
<protein>
    <submittedName>
        <fullName evidence="2">Uncharacterized protein</fullName>
    </submittedName>
</protein>
<dbReference type="InParanoid" id="L5KL76"/>
<organism evidence="2 3">
    <name type="scientific">Pteropus alecto</name>
    <name type="common">Black flying fox</name>
    <dbReference type="NCBI Taxonomy" id="9402"/>
    <lineage>
        <taxon>Eukaryota</taxon>
        <taxon>Metazoa</taxon>
        <taxon>Chordata</taxon>
        <taxon>Craniata</taxon>
        <taxon>Vertebrata</taxon>
        <taxon>Euteleostomi</taxon>
        <taxon>Mammalia</taxon>
        <taxon>Eutheria</taxon>
        <taxon>Laurasiatheria</taxon>
        <taxon>Chiroptera</taxon>
        <taxon>Yinpterochiroptera</taxon>
        <taxon>Pteropodoidea</taxon>
        <taxon>Pteropodidae</taxon>
        <taxon>Pteropodinae</taxon>
        <taxon>Pteropus</taxon>
    </lineage>
</organism>
<feature type="region of interest" description="Disordered" evidence="1">
    <location>
        <begin position="144"/>
        <end position="187"/>
    </location>
</feature>
<dbReference type="AlphaFoldDB" id="L5KL76"/>
<accession>L5KL76</accession>
<reference evidence="3" key="1">
    <citation type="journal article" date="2013" name="Science">
        <title>Comparative analysis of bat genomes provides insight into the evolution of flight and immunity.</title>
        <authorList>
            <person name="Zhang G."/>
            <person name="Cowled C."/>
            <person name="Shi Z."/>
            <person name="Huang Z."/>
            <person name="Bishop-Lilly K.A."/>
            <person name="Fang X."/>
            <person name="Wynne J.W."/>
            <person name="Xiong Z."/>
            <person name="Baker M.L."/>
            <person name="Zhao W."/>
            <person name="Tachedjian M."/>
            <person name="Zhu Y."/>
            <person name="Zhou P."/>
            <person name="Jiang X."/>
            <person name="Ng J."/>
            <person name="Yang L."/>
            <person name="Wu L."/>
            <person name="Xiao J."/>
            <person name="Feng Y."/>
            <person name="Chen Y."/>
            <person name="Sun X."/>
            <person name="Zhang Y."/>
            <person name="Marsh G.A."/>
            <person name="Crameri G."/>
            <person name="Broder C.C."/>
            <person name="Frey K.G."/>
            <person name="Wang L.F."/>
            <person name="Wang J."/>
        </authorList>
    </citation>
    <scope>NUCLEOTIDE SEQUENCE [LARGE SCALE GENOMIC DNA]</scope>
</reference>
<keyword evidence="3" id="KW-1185">Reference proteome</keyword>
<evidence type="ECO:0000313" key="3">
    <source>
        <dbReference type="Proteomes" id="UP000010552"/>
    </source>
</evidence>
<evidence type="ECO:0000256" key="1">
    <source>
        <dbReference type="SAM" id="MobiDB-lite"/>
    </source>
</evidence>
<dbReference type="EMBL" id="KB030664">
    <property type="protein sequence ID" value="ELK12082.1"/>
    <property type="molecule type" value="Genomic_DNA"/>
</dbReference>
<name>L5KL76_PTEAL</name>
<dbReference type="Proteomes" id="UP000010552">
    <property type="component" value="Unassembled WGS sequence"/>
</dbReference>
<sequence length="210" mass="22458">MSVGRVAKGHRNRFLTCWRSGSVGFQSSGTEDDAIGSFTEGAALVTGRQGQHRLLPQRRGPISRHGAGTPQQPAAGALTPSVSFVKILLPRWIRRGSDRTPKVLPKYGAPSRLQPRGRGDGGSRVRHRPGSCSSCVKHLTAAALGSPRQGSRHAEENATLNSASPPVTAGDAETLRHRSRGTAWSSGRAEDRVPVFSYLHPHTHLGHCTS</sequence>
<evidence type="ECO:0000313" key="2">
    <source>
        <dbReference type="EMBL" id="ELK12082.1"/>
    </source>
</evidence>
<feature type="region of interest" description="Disordered" evidence="1">
    <location>
        <begin position="99"/>
        <end position="132"/>
    </location>
</feature>
<proteinExistence type="predicted"/>